<keyword evidence="4 9" id="KW-0460">Magnesium</keyword>
<dbReference type="UniPathway" id="UPA00940"/>
<keyword evidence="9" id="KW-0963">Cytoplasm</keyword>
<feature type="binding site" evidence="9">
    <location>
        <position position="52"/>
    </location>
    <ligand>
        <name>Mg(2+)</name>
        <dbReference type="ChEBI" id="CHEBI:18420"/>
    </ligand>
</feature>
<dbReference type="Proteomes" id="UP000236248">
    <property type="component" value="Chromosome NCAV"/>
</dbReference>
<comment type="subcellular location">
    <subcellularLocation>
        <location evidence="9">Cytoplasm</location>
    </subcellularLocation>
</comment>
<keyword evidence="2 9" id="KW-0808">Transferase</keyword>
<comment type="catalytic activity">
    <reaction evidence="8 9">
        <text>sn-glycerol 1-phosphate + (2E,6E,10E)-geranylgeranyl diphosphate = sn-3-O-(geranylgeranyl)glycerol 1-phosphate + diphosphate</text>
        <dbReference type="Rhea" id="RHEA:23404"/>
        <dbReference type="ChEBI" id="CHEBI:33019"/>
        <dbReference type="ChEBI" id="CHEBI:57677"/>
        <dbReference type="ChEBI" id="CHEBI:57685"/>
        <dbReference type="ChEBI" id="CHEBI:58756"/>
        <dbReference type="EC" id="2.5.1.41"/>
    </reaction>
</comment>
<gene>
    <name evidence="10" type="ORF">NCAV_1797</name>
</gene>
<dbReference type="FunFam" id="3.20.20.390:FF:000001">
    <property type="entry name" value="Heptaprenylglyceryl phosphate synthase"/>
    <property type="match status" value="1"/>
</dbReference>
<keyword evidence="6 9" id="KW-0594">Phospholipid biosynthesis</keyword>
<dbReference type="Gene3D" id="3.20.20.390">
    <property type="entry name" value="FMN-linked oxidoreductases"/>
    <property type="match status" value="1"/>
</dbReference>
<dbReference type="GeneID" id="41595765"/>
<dbReference type="GO" id="GO:0000287">
    <property type="term" value="F:magnesium ion binding"/>
    <property type="evidence" value="ECO:0007669"/>
    <property type="project" value="UniProtKB-UniRule"/>
</dbReference>
<protein>
    <recommendedName>
        <fullName evidence="9">Geranylgeranylglyceryl phosphate synthase</fullName>
        <shortName evidence="9">GGGP synthase</shortName>
        <shortName evidence="9">GGGPS</shortName>
        <ecNumber evidence="9">2.5.1.41</ecNumber>
    </recommendedName>
    <alternativeName>
        <fullName evidence="9">(S)-3-O-geranylgeranylglyceryl phosphate synthase</fullName>
    </alternativeName>
    <alternativeName>
        <fullName evidence="9">Phosphoglycerol geranylgeranyltransferase</fullName>
    </alternativeName>
</protein>
<proteinExistence type="inferred from homology"/>
<dbReference type="PANTHER" id="PTHR21235">
    <property type="entry name" value="IMIDAZOLE GLYCEROL PHOSPHATE SYNTHASE SUBUNIT HISF/H IGP SYNTHASE SUBUNIT HISF/H"/>
    <property type="match status" value="1"/>
</dbReference>
<dbReference type="NCBIfam" id="NF003198">
    <property type="entry name" value="PRK04169.1-2"/>
    <property type="match status" value="1"/>
</dbReference>
<dbReference type="RefSeq" id="WP_103286494.1">
    <property type="nucleotide sequence ID" value="NZ_LT981265.1"/>
</dbReference>
<evidence type="ECO:0000256" key="6">
    <source>
        <dbReference type="ARBA" id="ARBA00023209"/>
    </source>
</evidence>
<evidence type="ECO:0000256" key="3">
    <source>
        <dbReference type="ARBA" id="ARBA00022723"/>
    </source>
</evidence>
<dbReference type="EMBL" id="LT981265">
    <property type="protein sequence ID" value="SPC34960.1"/>
    <property type="molecule type" value="Genomic_DNA"/>
</dbReference>
<evidence type="ECO:0000313" key="11">
    <source>
        <dbReference type="Proteomes" id="UP000236248"/>
    </source>
</evidence>
<dbReference type="NCBIfam" id="TIGR01768">
    <property type="entry name" value="GGGP-family"/>
    <property type="match status" value="1"/>
</dbReference>
<dbReference type="GO" id="GO:0047294">
    <property type="term" value="F:phosphoglycerol geranylgeranyltransferase activity"/>
    <property type="evidence" value="ECO:0007669"/>
    <property type="project" value="UniProtKB-UniRule"/>
</dbReference>
<organism evidence="10 11">
    <name type="scientific">Candidatus Nitrosocaldus cavascurensis</name>
    <dbReference type="NCBI Taxonomy" id="2058097"/>
    <lineage>
        <taxon>Archaea</taxon>
        <taxon>Nitrososphaerota</taxon>
        <taxon>Nitrososphaeria</taxon>
        <taxon>Candidatus Nitrosocaldales</taxon>
        <taxon>Candidatus Nitrosocaldaceae</taxon>
        <taxon>Candidatus Nitrosocaldus</taxon>
    </lineage>
</organism>
<comment type="similarity">
    <text evidence="9">Belongs to the GGGP/HepGP synthase family. Group II subfamily.</text>
</comment>
<comment type="function">
    <text evidence="9">Prenyltransferase that catalyzes the transfer of the geranylgeranyl moiety of geranylgeranyl diphosphate (GGPP) to the C3 hydroxyl of sn-glycerol-1-phosphate (G1P). This reaction is the first ether-bond-formation step in the biosynthesis of archaeal membrane lipids.</text>
</comment>
<dbReference type="GO" id="GO:0046474">
    <property type="term" value="P:glycerophospholipid biosynthetic process"/>
    <property type="evidence" value="ECO:0007669"/>
    <property type="project" value="UniProtKB-UniRule"/>
</dbReference>
<feature type="binding site" evidence="9">
    <location>
        <begin position="202"/>
        <end position="203"/>
    </location>
    <ligand>
        <name>sn-glycerol 1-phosphate</name>
        <dbReference type="ChEBI" id="CHEBI:57685"/>
    </ligand>
</feature>
<dbReference type="InterPro" id="IPR038597">
    <property type="entry name" value="GGGP/HepGP_synthase_sf"/>
</dbReference>
<dbReference type="PANTHER" id="PTHR21235:SF22">
    <property type="entry name" value="GERANYLGERANYLGLYCERYL PHOSPHATE SYNTHASE"/>
    <property type="match status" value="1"/>
</dbReference>
<dbReference type="NCBIfam" id="TIGR01769">
    <property type="entry name" value="GGGP"/>
    <property type="match status" value="1"/>
</dbReference>
<feature type="binding site" evidence="9">
    <location>
        <position position="23"/>
    </location>
    <ligand>
        <name>Mg(2+)</name>
        <dbReference type="ChEBI" id="CHEBI:18420"/>
    </ligand>
</feature>
<evidence type="ECO:0000256" key="9">
    <source>
        <dbReference type="HAMAP-Rule" id="MF_00112"/>
    </source>
</evidence>
<evidence type="ECO:0000256" key="2">
    <source>
        <dbReference type="ARBA" id="ARBA00022679"/>
    </source>
</evidence>
<dbReference type="GO" id="GO:0005737">
    <property type="term" value="C:cytoplasm"/>
    <property type="evidence" value="ECO:0007669"/>
    <property type="project" value="UniProtKB-SubCell"/>
</dbReference>
<dbReference type="Pfam" id="PF01884">
    <property type="entry name" value="PcrB"/>
    <property type="match status" value="1"/>
</dbReference>
<keyword evidence="1 9" id="KW-0444">Lipid biosynthesis</keyword>
<comment type="pathway">
    <text evidence="9">Membrane lipid metabolism; glycerophospholipid metabolism.</text>
</comment>
<keyword evidence="7 9" id="KW-1208">Phospholipid metabolism</keyword>
<feature type="binding site" evidence="9">
    <location>
        <begin position="224"/>
        <end position="225"/>
    </location>
    <ligand>
        <name>sn-glycerol 1-phosphate</name>
        <dbReference type="ChEBI" id="CHEBI:57685"/>
    </ligand>
</feature>
<dbReference type="InterPro" id="IPR010946">
    <property type="entry name" value="GGGP_synth"/>
</dbReference>
<comment type="caution">
    <text evidence="9">Lacks conserved residue(s) required for the propagation of feature annotation.</text>
</comment>
<evidence type="ECO:0000256" key="1">
    <source>
        <dbReference type="ARBA" id="ARBA00022516"/>
    </source>
</evidence>
<dbReference type="SUPFAM" id="SSF51395">
    <property type="entry name" value="FMN-linked oxidoreductases"/>
    <property type="match status" value="1"/>
</dbReference>
<reference evidence="11" key="1">
    <citation type="submission" date="2018-01" db="EMBL/GenBank/DDBJ databases">
        <authorList>
            <person name="Kerou L M."/>
        </authorList>
    </citation>
    <scope>NUCLEOTIDE SEQUENCE [LARGE SCALE GENOMIC DNA]</scope>
    <source>
        <strain evidence="11">SCU2</strain>
    </source>
</reference>
<keyword evidence="11" id="KW-1185">Reference proteome</keyword>
<feature type="binding site" evidence="9">
    <location>
        <begin position="171"/>
        <end position="177"/>
    </location>
    <ligand>
        <name>sn-glycerol 1-phosphate</name>
        <dbReference type="ChEBI" id="CHEBI:57685"/>
    </ligand>
</feature>
<dbReference type="AlphaFoldDB" id="A0A2K5ATI9"/>
<dbReference type="CDD" id="cd02812">
    <property type="entry name" value="PcrB_like"/>
    <property type="match status" value="1"/>
</dbReference>
<dbReference type="EC" id="2.5.1.41" evidence="9"/>
<evidence type="ECO:0000313" key="10">
    <source>
        <dbReference type="EMBL" id="SPC34960.1"/>
    </source>
</evidence>
<evidence type="ECO:0000256" key="5">
    <source>
        <dbReference type="ARBA" id="ARBA00023098"/>
    </source>
</evidence>
<keyword evidence="3 9" id="KW-0479">Metal-binding</keyword>
<evidence type="ECO:0000256" key="7">
    <source>
        <dbReference type="ARBA" id="ARBA00023264"/>
    </source>
</evidence>
<name>A0A2K5ATI9_9ARCH</name>
<comment type="cofactor">
    <cofactor evidence="9">
        <name>Mg(2+)</name>
        <dbReference type="ChEBI" id="CHEBI:18420"/>
    </cofactor>
</comment>
<dbReference type="HAMAP" id="MF_00112">
    <property type="entry name" value="GGGP_HepGP_synthase"/>
    <property type="match status" value="1"/>
</dbReference>
<dbReference type="KEGG" id="ncv:NCAV_1797"/>
<keyword evidence="5 9" id="KW-0443">Lipid metabolism</keyword>
<dbReference type="InterPro" id="IPR008205">
    <property type="entry name" value="GGGP_HepGP_synthase"/>
</dbReference>
<dbReference type="InterPro" id="IPR050064">
    <property type="entry name" value="IGPS_HisA/HisF"/>
</dbReference>
<evidence type="ECO:0000256" key="4">
    <source>
        <dbReference type="ARBA" id="ARBA00022842"/>
    </source>
</evidence>
<evidence type="ECO:0000256" key="8">
    <source>
        <dbReference type="ARBA" id="ARBA00047288"/>
    </source>
</evidence>
<dbReference type="GO" id="GO:0000107">
    <property type="term" value="F:imidazoleglycerol-phosphate synthase activity"/>
    <property type="evidence" value="ECO:0007669"/>
    <property type="project" value="TreeGrafter"/>
</dbReference>
<accession>A0A2K5ATI9</accession>
<sequence length="248" mass="26327">MGPVESRLFELSKKRPLCFILIDSESLEYDSASNMAKKAEELGADAILVGGSSVIDQIELDGVVASIKASAKIPVILFPGNITGISAKADAILFSSLLNSENPYFITQAQALGALYVKKHGLEAIPMGYLVIGEGSSVWFIGRARGVPMDKPKLAVMHALAAKYMGMRALYLEAGSGVHSSVRPEMVTAVRKNFDGLLLVGGGIKDEHTAVSLAKAGADVIVIGTLFEEGMYDTVGRIINGVRSLTRN</sequence>